<dbReference type="InterPro" id="IPR037185">
    <property type="entry name" value="EmrE-like"/>
</dbReference>
<dbReference type="PANTHER" id="PTHR22911">
    <property type="entry name" value="ACYL-MALONYL CONDENSING ENZYME-RELATED"/>
    <property type="match status" value="1"/>
</dbReference>
<sequence length="300" mass="32031">MELNDRPIGTAAIWMIGAIVSFSAMAIAGREAGLSLDTFEIMTYRSAVGLVIVVVALTATGSWRQVRRDRLGLHLIRNAAHFTGQNLWFFAVTLIPLAQVFALEFTSPLWVLMLSPLLLGERLTRPRVLAAALGFIGILIVARPSPETLNAGVLAAGASAIFFALTIIFTKRLTRHEPIASILLWLTLLQLAMGLAISGWDGAISIPNAVTALWLLVIGCAGLAAHFCMTKALSIAPATVVVPIDFARLPAIAVAGMLIYGEALNLWILLGAAVIFCANYINILDAAGRLRAHSEQGRSA</sequence>
<reference evidence="9" key="1">
    <citation type="submission" date="2016-07" db="EMBL/GenBank/DDBJ databases">
        <title>Phaeobacter portensis sp. nov., a tropodithietic acid producing bacterium isolated from a German harbor.</title>
        <authorList>
            <person name="Freese H.M."/>
            <person name="Bunk B."/>
            <person name="Breider S."/>
            <person name="Brinkhoff T."/>
        </authorList>
    </citation>
    <scope>NUCLEOTIDE SEQUENCE [LARGE SCALE GENOMIC DNA]</scope>
    <source>
        <strain evidence="9">P97</strain>
    </source>
</reference>
<evidence type="ECO:0000256" key="3">
    <source>
        <dbReference type="ARBA" id="ARBA00022692"/>
    </source>
</evidence>
<evidence type="ECO:0000313" key="8">
    <source>
        <dbReference type="EMBL" id="APG46879.1"/>
    </source>
</evidence>
<keyword evidence="9" id="KW-1185">Reference proteome</keyword>
<comment type="similarity">
    <text evidence="2">Belongs to the drug/metabolite transporter (DMT) superfamily. 10 TMS drug/metabolite exporter (DME) (TC 2.A.7.3) family.</text>
</comment>
<dbReference type="GO" id="GO:0016020">
    <property type="term" value="C:membrane"/>
    <property type="evidence" value="ECO:0007669"/>
    <property type="project" value="UniProtKB-SubCell"/>
</dbReference>
<feature type="transmembrane region" description="Helical" evidence="6">
    <location>
        <begin position="12"/>
        <end position="29"/>
    </location>
</feature>
<feature type="transmembrane region" description="Helical" evidence="6">
    <location>
        <begin position="151"/>
        <end position="170"/>
    </location>
</feature>
<keyword evidence="3 6" id="KW-0812">Transmembrane</keyword>
<proteinExistence type="inferred from homology"/>
<evidence type="ECO:0000256" key="6">
    <source>
        <dbReference type="SAM" id="Phobius"/>
    </source>
</evidence>
<dbReference type="InterPro" id="IPR000620">
    <property type="entry name" value="EamA_dom"/>
</dbReference>
<evidence type="ECO:0000256" key="4">
    <source>
        <dbReference type="ARBA" id="ARBA00022989"/>
    </source>
</evidence>
<gene>
    <name evidence="8" type="ORF">PhaeoP97_01458</name>
</gene>
<feature type="transmembrane region" description="Helical" evidence="6">
    <location>
        <begin position="128"/>
        <end position="145"/>
    </location>
</feature>
<evidence type="ECO:0000256" key="2">
    <source>
        <dbReference type="ARBA" id="ARBA00009853"/>
    </source>
</evidence>
<evidence type="ECO:0000313" key="9">
    <source>
        <dbReference type="Proteomes" id="UP000183859"/>
    </source>
</evidence>
<dbReference type="RefSeq" id="WP_072504501.1">
    <property type="nucleotide sequence ID" value="NZ_CP016364.1"/>
</dbReference>
<feature type="transmembrane region" description="Helical" evidence="6">
    <location>
        <begin position="41"/>
        <end position="63"/>
    </location>
</feature>
<organism evidence="8 9">
    <name type="scientific">Phaeobacter porticola</name>
    <dbReference type="NCBI Taxonomy" id="1844006"/>
    <lineage>
        <taxon>Bacteria</taxon>
        <taxon>Pseudomonadati</taxon>
        <taxon>Pseudomonadota</taxon>
        <taxon>Alphaproteobacteria</taxon>
        <taxon>Rhodobacterales</taxon>
        <taxon>Roseobacteraceae</taxon>
        <taxon>Phaeobacter</taxon>
    </lineage>
</organism>
<dbReference type="SUPFAM" id="SSF103481">
    <property type="entry name" value="Multidrug resistance efflux transporter EmrE"/>
    <property type="match status" value="2"/>
</dbReference>
<feature type="domain" description="EamA" evidence="7">
    <location>
        <begin position="11"/>
        <end position="142"/>
    </location>
</feature>
<dbReference type="STRING" id="1844006.PhaeoP97_01458"/>
<protein>
    <submittedName>
        <fullName evidence="8">S-adenosylmethionine uptake transporter-like protein</fullName>
    </submittedName>
</protein>
<evidence type="ECO:0000256" key="5">
    <source>
        <dbReference type="ARBA" id="ARBA00023136"/>
    </source>
</evidence>
<dbReference type="Proteomes" id="UP000183859">
    <property type="component" value="Chromosome"/>
</dbReference>
<dbReference type="OrthoDB" id="9810329at2"/>
<name>A0A1L3I490_9RHOB</name>
<evidence type="ECO:0000259" key="7">
    <source>
        <dbReference type="Pfam" id="PF00892"/>
    </source>
</evidence>
<feature type="domain" description="EamA" evidence="7">
    <location>
        <begin position="151"/>
        <end position="281"/>
    </location>
</feature>
<dbReference type="PANTHER" id="PTHR22911:SF6">
    <property type="entry name" value="SOLUTE CARRIER FAMILY 35 MEMBER G1"/>
    <property type="match status" value="1"/>
</dbReference>
<dbReference type="KEGG" id="php:PhaeoP97_01458"/>
<feature type="transmembrane region" description="Helical" evidence="6">
    <location>
        <begin position="182"/>
        <end position="200"/>
    </location>
</feature>
<dbReference type="AlphaFoldDB" id="A0A1L3I490"/>
<keyword evidence="5 6" id="KW-0472">Membrane</keyword>
<evidence type="ECO:0000256" key="1">
    <source>
        <dbReference type="ARBA" id="ARBA00004141"/>
    </source>
</evidence>
<dbReference type="EMBL" id="CP016364">
    <property type="protein sequence ID" value="APG46879.1"/>
    <property type="molecule type" value="Genomic_DNA"/>
</dbReference>
<feature type="transmembrane region" description="Helical" evidence="6">
    <location>
        <begin position="206"/>
        <end position="228"/>
    </location>
</feature>
<accession>A0A1L3I490</accession>
<dbReference type="Pfam" id="PF00892">
    <property type="entry name" value="EamA"/>
    <property type="match status" value="2"/>
</dbReference>
<feature type="transmembrane region" description="Helical" evidence="6">
    <location>
        <begin position="266"/>
        <end position="284"/>
    </location>
</feature>
<keyword evidence="4 6" id="KW-1133">Transmembrane helix</keyword>
<comment type="subcellular location">
    <subcellularLocation>
        <location evidence="1">Membrane</location>
        <topology evidence="1">Multi-pass membrane protein</topology>
    </subcellularLocation>
</comment>